<feature type="domain" description="HTH cro/C1-type" evidence="1">
    <location>
        <begin position="86"/>
        <end position="141"/>
    </location>
</feature>
<accession>A0ABU8YWD4</accession>
<dbReference type="CDD" id="cd00093">
    <property type="entry name" value="HTH_XRE"/>
    <property type="match status" value="1"/>
</dbReference>
<dbReference type="RefSeq" id="WP_340542241.1">
    <property type="nucleotide sequence ID" value="NZ_JBBLXS010000757.1"/>
</dbReference>
<dbReference type="SUPFAM" id="SSF47413">
    <property type="entry name" value="lambda repressor-like DNA-binding domains"/>
    <property type="match status" value="1"/>
</dbReference>
<comment type="caution">
    <text evidence="2">The sequence shown here is derived from an EMBL/GenBank/DDBJ whole genome shotgun (WGS) entry which is preliminary data.</text>
</comment>
<dbReference type="Gene3D" id="1.10.260.40">
    <property type="entry name" value="lambda repressor-like DNA-binding domains"/>
    <property type="match status" value="1"/>
</dbReference>
<reference evidence="2 3" key="1">
    <citation type="journal article" date="2020" name="Harmful Algae">
        <title>Molecular and morphological characterization of a novel dihydroanatoxin-a producing Microcoleus species (cyanobacteria) from the Russian River, California, USA.</title>
        <authorList>
            <person name="Conklin K.Y."/>
            <person name="Stancheva R."/>
            <person name="Otten T.G."/>
            <person name="Fadness R."/>
            <person name="Boyer G.L."/>
            <person name="Read B."/>
            <person name="Zhang X."/>
            <person name="Sheath R.G."/>
        </authorList>
    </citation>
    <scope>NUCLEOTIDE SEQUENCE [LARGE SCALE GENOMIC DNA]</scope>
    <source>
        <strain evidence="2 3">PTRS2</strain>
    </source>
</reference>
<dbReference type="Pfam" id="PF01381">
    <property type="entry name" value="HTH_3"/>
    <property type="match status" value="1"/>
</dbReference>
<evidence type="ECO:0000259" key="1">
    <source>
        <dbReference type="PROSITE" id="PS50943"/>
    </source>
</evidence>
<evidence type="ECO:0000313" key="3">
    <source>
        <dbReference type="Proteomes" id="UP001384579"/>
    </source>
</evidence>
<dbReference type="PROSITE" id="PS50943">
    <property type="entry name" value="HTH_CROC1"/>
    <property type="match status" value="1"/>
</dbReference>
<gene>
    <name evidence="2" type="ORF">WMG39_28625</name>
</gene>
<dbReference type="InterPro" id="IPR001387">
    <property type="entry name" value="Cro/C1-type_HTH"/>
</dbReference>
<dbReference type="InterPro" id="IPR010982">
    <property type="entry name" value="Lambda_DNA-bd_dom_sf"/>
</dbReference>
<name>A0ABU8YWD4_9CYAN</name>
<organism evidence="2 3">
    <name type="scientific">Microcoleus anatoxicus PTRS2</name>
    <dbReference type="NCBI Taxonomy" id="2705321"/>
    <lineage>
        <taxon>Bacteria</taxon>
        <taxon>Bacillati</taxon>
        <taxon>Cyanobacteriota</taxon>
        <taxon>Cyanophyceae</taxon>
        <taxon>Oscillatoriophycideae</taxon>
        <taxon>Oscillatoriales</taxon>
        <taxon>Microcoleaceae</taxon>
        <taxon>Microcoleus</taxon>
        <taxon>Microcoleus anatoxicus</taxon>
    </lineage>
</organism>
<proteinExistence type="predicted"/>
<dbReference type="Proteomes" id="UP001384579">
    <property type="component" value="Unassembled WGS sequence"/>
</dbReference>
<keyword evidence="3" id="KW-1185">Reference proteome</keyword>
<dbReference type="EMBL" id="JBBLXS010000757">
    <property type="protein sequence ID" value="MEK0188782.1"/>
    <property type="molecule type" value="Genomic_DNA"/>
</dbReference>
<evidence type="ECO:0000313" key="2">
    <source>
        <dbReference type="EMBL" id="MEK0188782.1"/>
    </source>
</evidence>
<sequence>MIKDELEYEVSKEWVEKFNKTLAAMERDEEAKRKDFLKWDAGRGSIQCHLDQLHEEIAEYERLMAWDKSKPIEIVVENFNRLSEALIKARMAAKMSEEELAEILDIDPERIKEYEKKKYQNATLTEILEISLALGLEFKTAVMQVDFEEIEAIKETAERWRKRKREKASKTA</sequence>
<protein>
    <submittedName>
        <fullName evidence="2">Helix-turn-helix transcriptional regulator</fullName>
    </submittedName>
</protein>
<dbReference type="SMART" id="SM00530">
    <property type="entry name" value="HTH_XRE"/>
    <property type="match status" value="1"/>
</dbReference>